<reference evidence="3" key="1">
    <citation type="journal article" date="2017" name="Nat. Commun.">
        <title>The North American bullfrog draft genome provides insight into hormonal regulation of long noncoding RNA.</title>
        <authorList>
            <person name="Hammond S.A."/>
            <person name="Warren R.L."/>
            <person name="Vandervalk B.P."/>
            <person name="Kucuk E."/>
            <person name="Khan H."/>
            <person name="Gibb E.A."/>
            <person name="Pandoh P."/>
            <person name="Kirk H."/>
            <person name="Zhao Y."/>
            <person name="Jones M."/>
            <person name="Mungall A.J."/>
            <person name="Coope R."/>
            <person name="Pleasance S."/>
            <person name="Moore R.A."/>
            <person name="Holt R.A."/>
            <person name="Round J.M."/>
            <person name="Ohora S."/>
            <person name="Walle B.V."/>
            <person name="Veldhoen N."/>
            <person name="Helbing C.C."/>
            <person name="Birol I."/>
        </authorList>
    </citation>
    <scope>NUCLEOTIDE SEQUENCE [LARGE SCALE GENOMIC DNA]</scope>
</reference>
<gene>
    <name evidence="2" type="ORF">AB205_0010400</name>
</gene>
<keyword evidence="1" id="KW-1133">Transmembrane helix</keyword>
<dbReference type="EMBL" id="KV937233">
    <property type="protein sequence ID" value="PIO28946.1"/>
    <property type="molecule type" value="Genomic_DNA"/>
</dbReference>
<evidence type="ECO:0000256" key="1">
    <source>
        <dbReference type="SAM" id="Phobius"/>
    </source>
</evidence>
<keyword evidence="1" id="KW-0812">Transmembrane</keyword>
<dbReference type="Proteomes" id="UP000228934">
    <property type="component" value="Unassembled WGS sequence"/>
</dbReference>
<evidence type="ECO:0000313" key="2">
    <source>
        <dbReference type="EMBL" id="PIO28946.1"/>
    </source>
</evidence>
<dbReference type="AlphaFoldDB" id="A0A2G9RM16"/>
<evidence type="ECO:0000313" key="3">
    <source>
        <dbReference type="Proteomes" id="UP000228934"/>
    </source>
</evidence>
<name>A0A2G9RM16_AQUCT</name>
<proteinExistence type="predicted"/>
<feature type="transmembrane region" description="Helical" evidence="1">
    <location>
        <begin position="30"/>
        <end position="54"/>
    </location>
</feature>
<protein>
    <submittedName>
        <fullName evidence="2">Uncharacterized protein</fullName>
    </submittedName>
</protein>
<keyword evidence="3" id="KW-1185">Reference proteome</keyword>
<accession>A0A2G9RM16</accession>
<sequence>MGLIQRLGTYPRKHIDVMSLHLTDIIDKPLIFFCFVLQVFPFQVYMGLLALLLLPLQQSLVVWHIQG</sequence>
<keyword evidence="1" id="KW-0472">Membrane</keyword>
<organism evidence="2 3">
    <name type="scientific">Aquarana catesbeiana</name>
    <name type="common">American bullfrog</name>
    <name type="synonym">Rana catesbeiana</name>
    <dbReference type="NCBI Taxonomy" id="8400"/>
    <lineage>
        <taxon>Eukaryota</taxon>
        <taxon>Metazoa</taxon>
        <taxon>Chordata</taxon>
        <taxon>Craniata</taxon>
        <taxon>Vertebrata</taxon>
        <taxon>Euteleostomi</taxon>
        <taxon>Amphibia</taxon>
        <taxon>Batrachia</taxon>
        <taxon>Anura</taxon>
        <taxon>Neobatrachia</taxon>
        <taxon>Ranoidea</taxon>
        <taxon>Ranidae</taxon>
        <taxon>Aquarana</taxon>
    </lineage>
</organism>